<dbReference type="SUPFAM" id="SSF57667">
    <property type="entry name" value="beta-beta-alpha zinc fingers"/>
    <property type="match status" value="1"/>
</dbReference>
<organism evidence="10 11">
    <name type="scientific">Aspergillus novofumigatus (strain IBT 16806)</name>
    <dbReference type="NCBI Taxonomy" id="1392255"/>
    <lineage>
        <taxon>Eukaryota</taxon>
        <taxon>Fungi</taxon>
        <taxon>Dikarya</taxon>
        <taxon>Ascomycota</taxon>
        <taxon>Pezizomycotina</taxon>
        <taxon>Eurotiomycetes</taxon>
        <taxon>Eurotiomycetidae</taxon>
        <taxon>Eurotiales</taxon>
        <taxon>Aspergillaceae</taxon>
        <taxon>Aspergillus</taxon>
        <taxon>Aspergillus subgen. Fumigati</taxon>
    </lineage>
</organism>
<dbReference type="Proteomes" id="UP000234474">
    <property type="component" value="Unassembled WGS sequence"/>
</dbReference>
<dbReference type="GO" id="GO:0008270">
    <property type="term" value="F:zinc ion binding"/>
    <property type="evidence" value="ECO:0007669"/>
    <property type="project" value="UniProtKB-KW"/>
</dbReference>
<keyword evidence="2" id="KW-0479">Metal-binding</keyword>
<dbReference type="STRING" id="1392255.A0A2I1BVG2"/>
<accession>A0A2I1BVG2</accession>
<dbReference type="AlphaFoldDB" id="A0A2I1BVG2"/>
<dbReference type="GO" id="GO:0000785">
    <property type="term" value="C:chromatin"/>
    <property type="evidence" value="ECO:0007669"/>
    <property type="project" value="TreeGrafter"/>
</dbReference>
<feature type="region of interest" description="Disordered" evidence="8">
    <location>
        <begin position="140"/>
        <end position="174"/>
    </location>
</feature>
<dbReference type="InterPro" id="IPR013087">
    <property type="entry name" value="Znf_C2H2_type"/>
</dbReference>
<evidence type="ECO:0000259" key="9">
    <source>
        <dbReference type="PROSITE" id="PS50157"/>
    </source>
</evidence>
<reference evidence="11" key="1">
    <citation type="journal article" date="2018" name="Proc. Natl. Acad. Sci. U.S.A.">
        <title>Linking secondary metabolites to gene clusters through genome sequencing of six diverse Aspergillus species.</title>
        <authorList>
            <person name="Kaerboelling I."/>
            <person name="Vesth T.C."/>
            <person name="Frisvad J.C."/>
            <person name="Nybo J.L."/>
            <person name="Theobald S."/>
            <person name="Kuo A."/>
            <person name="Bowyer P."/>
            <person name="Matsuda Y."/>
            <person name="Mondo S."/>
            <person name="Lyhne E.K."/>
            <person name="Kogle M.E."/>
            <person name="Clum A."/>
            <person name="Lipzen A."/>
            <person name="Salamov A."/>
            <person name="Ngan C.Y."/>
            <person name="Daum C."/>
            <person name="Chiniquy J."/>
            <person name="Barry K."/>
            <person name="LaButti K."/>
            <person name="Haridas S."/>
            <person name="Simmons B.A."/>
            <person name="Magnuson J.K."/>
            <person name="Mortensen U.H."/>
            <person name="Larsen T.O."/>
            <person name="Grigoriev I.V."/>
            <person name="Baker S.E."/>
            <person name="Andersen M.R."/>
        </authorList>
    </citation>
    <scope>NUCLEOTIDE SEQUENCE [LARGE SCALE GENOMIC DNA]</scope>
    <source>
        <strain evidence="11">IBT 16806</strain>
    </source>
</reference>
<dbReference type="GO" id="GO:0000981">
    <property type="term" value="F:DNA-binding transcription factor activity, RNA polymerase II-specific"/>
    <property type="evidence" value="ECO:0007669"/>
    <property type="project" value="InterPro"/>
</dbReference>
<evidence type="ECO:0000256" key="1">
    <source>
        <dbReference type="ARBA" id="ARBA00004123"/>
    </source>
</evidence>
<protein>
    <recommendedName>
        <fullName evidence="9">C2H2-type domain-containing protein</fullName>
    </recommendedName>
</protein>
<proteinExistence type="predicted"/>
<keyword evidence="5" id="KW-0862">Zinc</keyword>
<dbReference type="PROSITE" id="PS50157">
    <property type="entry name" value="ZINC_FINGER_C2H2_2"/>
    <property type="match status" value="1"/>
</dbReference>
<dbReference type="PANTHER" id="PTHR40626">
    <property type="entry name" value="MIP31509P"/>
    <property type="match status" value="1"/>
</dbReference>
<dbReference type="SMART" id="SM00355">
    <property type="entry name" value="ZnF_C2H2"/>
    <property type="match status" value="2"/>
</dbReference>
<dbReference type="OrthoDB" id="10018191at2759"/>
<keyword evidence="11" id="KW-1185">Reference proteome</keyword>
<keyword evidence="6" id="KW-0539">Nucleus</keyword>
<dbReference type="PANTHER" id="PTHR40626:SF11">
    <property type="entry name" value="ZINC FINGER PROTEIN YPR022C"/>
    <property type="match status" value="1"/>
</dbReference>
<gene>
    <name evidence="10" type="ORF">P174DRAFT_57399</name>
</gene>
<evidence type="ECO:0000256" key="4">
    <source>
        <dbReference type="ARBA" id="ARBA00022771"/>
    </source>
</evidence>
<dbReference type="GO" id="GO:0000978">
    <property type="term" value="F:RNA polymerase II cis-regulatory region sequence-specific DNA binding"/>
    <property type="evidence" value="ECO:0007669"/>
    <property type="project" value="InterPro"/>
</dbReference>
<evidence type="ECO:0000256" key="8">
    <source>
        <dbReference type="SAM" id="MobiDB-lite"/>
    </source>
</evidence>
<comment type="caution">
    <text evidence="10">The sequence shown here is derived from an EMBL/GenBank/DDBJ whole genome shotgun (WGS) entry which is preliminary data.</text>
</comment>
<name>A0A2I1BVG2_ASPN1</name>
<evidence type="ECO:0000256" key="2">
    <source>
        <dbReference type="ARBA" id="ARBA00022723"/>
    </source>
</evidence>
<keyword evidence="3" id="KW-0677">Repeat</keyword>
<comment type="subcellular location">
    <subcellularLocation>
        <location evidence="1">Nucleus</location>
    </subcellularLocation>
</comment>
<dbReference type="GO" id="GO:0005634">
    <property type="term" value="C:nucleus"/>
    <property type="evidence" value="ECO:0007669"/>
    <property type="project" value="UniProtKB-SubCell"/>
</dbReference>
<sequence>MASLLEPSAEANGKQFICAFCQREFRRLEHLQRHTRRHTNEKPFSCSCGPLFSRRDLLRRHERIEHGSIENSSRQLYTQFTANSVKACTENTRTSASQRREILLEGGTALRSDLTSSQPYHLPSQIRCTQHRRRLADWEQVDRDGRGNGAEQSLPGGISSAESPSYADRPDGIPVVQVATPGSTSTPHQLPQASYQHSAVLPVPQIILGQSRCRRQRL</sequence>
<evidence type="ECO:0000256" key="5">
    <source>
        <dbReference type="ARBA" id="ARBA00022833"/>
    </source>
</evidence>
<feature type="domain" description="C2H2-type" evidence="9">
    <location>
        <begin position="16"/>
        <end position="43"/>
    </location>
</feature>
<evidence type="ECO:0000256" key="7">
    <source>
        <dbReference type="PROSITE-ProRule" id="PRU00042"/>
    </source>
</evidence>
<dbReference type="PROSITE" id="PS00028">
    <property type="entry name" value="ZINC_FINGER_C2H2_1"/>
    <property type="match status" value="1"/>
</dbReference>
<evidence type="ECO:0000256" key="6">
    <source>
        <dbReference type="ARBA" id="ARBA00023242"/>
    </source>
</evidence>
<dbReference type="VEuPathDB" id="FungiDB:P174DRAFT_57399"/>
<dbReference type="InterPro" id="IPR036236">
    <property type="entry name" value="Znf_C2H2_sf"/>
</dbReference>
<dbReference type="InterPro" id="IPR051059">
    <property type="entry name" value="VerF-like"/>
</dbReference>
<evidence type="ECO:0000256" key="3">
    <source>
        <dbReference type="ARBA" id="ARBA00022737"/>
    </source>
</evidence>
<dbReference type="EMBL" id="MSZS01000010">
    <property type="protein sequence ID" value="PKX89377.1"/>
    <property type="molecule type" value="Genomic_DNA"/>
</dbReference>
<dbReference type="Gene3D" id="3.30.160.60">
    <property type="entry name" value="Classic Zinc Finger"/>
    <property type="match status" value="2"/>
</dbReference>
<evidence type="ECO:0000313" key="10">
    <source>
        <dbReference type="EMBL" id="PKX89377.1"/>
    </source>
</evidence>
<evidence type="ECO:0000313" key="11">
    <source>
        <dbReference type="Proteomes" id="UP000234474"/>
    </source>
</evidence>
<dbReference type="Pfam" id="PF00096">
    <property type="entry name" value="zf-C2H2"/>
    <property type="match status" value="1"/>
</dbReference>
<dbReference type="RefSeq" id="XP_024677972.1">
    <property type="nucleotide sequence ID" value="XM_024832389.1"/>
</dbReference>
<dbReference type="GeneID" id="36539725"/>
<keyword evidence="4 7" id="KW-0863">Zinc-finger</keyword>